<evidence type="ECO:0000256" key="2">
    <source>
        <dbReference type="ARBA" id="ARBA00010447"/>
    </source>
</evidence>
<feature type="domain" description="Phosphoadenosine phosphosulphate reductase" evidence="8">
    <location>
        <begin position="226"/>
        <end position="388"/>
    </location>
</feature>
<dbReference type="PANTHER" id="PTHR43586:SF8">
    <property type="entry name" value="CYSTEINE DESULFURASE 1, CHLOROPLASTIC"/>
    <property type="match status" value="1"/>
</dbReference>
<dbReference type="Pfam" id="PF00266">
    <property type="entry name" value="Aminotran_5"/>
    <property type="match status" value="1"/>
</dbReference>
<keyword evidence="4 9" id="KW-0808">Transferase</keyword>
<evidence type="ECO:0000259" key="7">
    <source>
        <dbReference type="Pfam" id="PF00266"/>
    </source>
</evidence>
<comment type="similarity">
    <text evidence="2">Belongs to the class-V pyridoxal-phosphate-dependent aminotransferase family. Csd subfamily.</text>
</comment>
<comment type="caution">
    <text evidence="9">The sequence shown here is derived from an EMBL/GenBank/DDBJ whole genome shotgun (WGS) entry which is preliminary data.</text>
</comment>
<dbReference type="GO" id="GO:0030170">
    <property type="term" value="F:pyridoxal phosphate binding"/>
    <property type="evidence" value="ECO:0007669"/>
    <property type="project" value="InterPro"/>
</dbReference>
<dbReference type="PANTHER" id="PTHR43586">
    <property type="entry name" value="CYSTEINE DESULFURASE"/>
    <property type="match status" value="1"/>
</dbReference>
<dbReference type="InterPro" id="IPR010970">
    <property type="entry name" value="Cys_dSase_SufS"/>
</dbReference>
<dbReference type="InterPro" id="IPR000192">
    <property type="entry name" value="Aminotrans_V_dom"/>
</dbReference>
<dbReference type="EC" id="2.8.1.7" evidence="3"/>
<comment type="catalytic activity">
    <reaction evidence="6">
        <text>(sulfur carrier)-H + L-cysteine = (sulfur carrier)-SH + L-alanine</text>
        <dbReference type="Rhea" id="RHEA:43892"/>
        <dbReference type="Rhea" id="RHEA-COMP:14737"/>
        <dbReference type="Rhea" id="RHEA-COMP:14739"/>
        <dbReference type="ChEBI" id="CHEBI:29917"/>
        <dbReference type="ChEBI" id="CHEBI:35235"/>
        <dbReference type="ChEBI" id="CHEBI:57972"/>
        <dbReference type="ChEBI" id="CHEBI:64428"/>
        <dbReference type="EC" id="2.8.1.7"/>
    </reaction>
</comment>
<sequence length="869" mass="96546">MRDPPIKKILYWCEGCNLPLMGRTCNCGKETKSIPLLQPYDVRPALKADRALIADLVGERFGPLPLPQILLLNKTGGTDRNDLVIAHGERFGWLSFDPVERVFRFDIAPGALPFVVGHASRGVVDLEAALTGTGGQKLRRIGGKRLPVATDEPEGTVIVAYKGRYGTGVLKDGHIRVKEVVPVEPKHRPDPSWGDAVDANRFHLKNLERNAVRAIRQHISDRPCANVSFSGGKDSTAVLILARKAGVREAFFLDTGIEFPETVEFVREQGIEVVPPTGDFWSAVARAGPPGKDHRWCCKLLKLNPLKRYLARTGPCVTVQGNRWYESWNRADLDITSQNPHNPLQLNISPIRHWRALEVYLYLWWQGAAINPLYERGLERIGCYLCPAMLECEHEKLREMHPDLAERWDGFLARYARERGLPEAYHRWGLWRWKELPRKMQELCRVHGVSLEEDPGRYAAAPAPVLPQEEREERTGMNVEDIRKDFPILGDVIYFDNAATSFSPEPVVAAMVEFERNYRANVGRGVHRLTQIASHRYWHAHQKVARFIGGEEGVLAFTRNSTEAINMISHGLAWKPGDRVVTTVLEHHSNLVPWQALARYGVAVDIVDIEDDYTFDLSRFEEAITDETRLVAVSHASNVLGTIAPVGEIARICRDHGALLAVDAAQTAPQMPIDVKDLGCDFFCISGHKMLGPTGTGALWMKEAILEPMITGGGMIETVTRSGYTLAEGYQRYEAGTPNIGGGIGLGAAVDYLERIGMDAVRQHEQALASRMIEGLSAMEGVRVYAPENPAARIGVVSFTVEGVVPHEVAQYLDESADIMVRSGHHCAMPLMEHLGLENGTVRASLAVYNTEAEVDTLLASVLEMIRGL</sequence>
<dbReference type="PROSITE" id="PS00595">
    <property type="entry name" value="AA_TRANSFER_CLASS_5"/>
    <property type="match status" value="1"/>
</dbReference>
<dbReference type="Pfam" id="PF01507">
    <property type="entry name" value="PAPS_reduct"/>
    <property type="match status" value="1"/>
</dbReference>
<accession>A0A0W8FHN3</accession>
<dbReference type="EMBL" id="LNQE01001195">
    <property type="protein sequence ID" value="KUG20412.1"/>
    <property type="molecule type" value="Genomic_DNA"/>
</dbReference>
<dbReference type="InterPro" id="IPR002500">
    <property type="entry name" value="PAPS_reduct_dom"/>
</dbReference>
<evidence type="ECO:0000313" key="9">
    <source>
        <dbReference type="EMBL" id="KUG20412.1"/>
    </source>
</evidence>
<keyword evidence="5" id="KW-0663">Pyridoxal phosphate</keyword>
<evidence type="ECO:0000256" key="5">
    <source>
        <dbReference type="ARBA" id="ARBA00022898"/>
    </source>
</evidence>
<dbReference type="InterPro" id="IPR014729">
    <property type="entry name" value="Rossmann-like_a/b/a_fold"/>
</dbReference>
<dbReference type="InterPro" id="IPR020578">
    <property type="entry name" value="Aminotrans_V_PyrdxlP_BS"/>
</dbReference>
<reference evidence="9" key="1">
    <citation type="journal article" date="2015" name="Proc. Natl. Acad. Sci. U.S.A.">
        <title>Networks of energetic and metabolic interactions define dynamics in microbial communities.</title>
        <authorList>
            <person name="Embree M."/>
            <person name="Liu J.K."/>
            <person name="Al-Bassam M.M."/>
            <person name="Zengler K."/>
        </authorList>
    </citation>
    <scope>NUCLEOTIDE SEQUENCE</scope>
</reference>
<dbReference type="SUPFAM" id="SSF52402">
    <property type="entry name" value="Adenine nucleotide alpha hydrolases-like"/>
    <property type="match status" value="1"/>
</dbReference>
<evidence type="ECO:0000259" key="8">
    <source>
        <dbReference type="Pfam" id="PF01507"/>
    </source>
</evidence>
<dbReference type="GO" id="GO:0006534">
    <property type="term" value="P:cysteine metabolic process"/>
    <property type="evidence" value="ECO:0007669"/>
    <property type="project" value="InterPro"/>
</dbReference>
<evidence type="ECO:0000256" key="4">
    <source>
        <dbReference type="ARBA" id="ARBA00022679"/>
    </source>
</evidence>
<dbReference type="Gene3D" id="3.90.1150.10">
    <property type="entry name" value="Aspartate Aminotransferase, domain 1"/>
    <property type="match status" value="1"/>
</dbReference>
<feature type="domain" description="Aminotransferase class V" evidence="7">
    <location>
        <begin position="493"/>
        <end position="858"/>
    </location>
</feature>
<dbReference type="Gene3D" id="3.40.640.10">
    <property type="entry name" value="Type I PLP-dependent aspartate aminotransferase-like (Major domain)"/>
    <property type="match status" value="1"/>
</dbReference>
<evidence type="ECO:0000256" key="3">
    <source>
        <dbReference type="ARBA" id="ARBA00012239"/>
    </source>
</evidence>
<dbReference type="CDD" id="cd06453">
    <property type="entry name" value="SufS_like"/>
    <property type="match status" value="1"/>
</dbReference>
<evidence type="ECO:0000256" key="6">
    <source>
        <dbReference type="ARBA" id="ARBA00050776"/>
    </source>
</evidence>
<comment type="cofactor">
    <cofactor evidence="1">
        <name>pyridoxal 5'-phosphate</name>
        <dbReference type="ChEBI" id="CHEBI:597326"/>
    </cofactor>
</comment>
<protein>
    <recommendedName>
        <fullName evidence="3">cysteine desulfurase</fullName>
        <ecNumber evidence="3">2.8.1.7</ecNumber>
    </recommendedName>
</protein>
<gene>
    <name evidence="9" type="ORF">ASZ90_009868</name>
</gene>
<dbReference type="GO" id="GO:0031071">
    <property type="term" value="F:cysteine desulfurase activity"/>
    <property type="evidence" value="ECO:0007669"/>
    <property type="project" value="UniProtKB-EC"/>
</dbReference>
<dbReference type="InterPro" id="IPR015421">
    <property type="entry name" value="PyrdxlP-dep_Trfase_major"/>
</dbReference>
<dbReference type="AlphaFoldDB" id="A0A0W8FHN3"/>
<name>A0A0W8FHN3_9ZZZZ</name>
<proteinExistence type="inferred from homology"/>
<dbReference type="InterPro" id="IPR015424">
    <property type="entry name" value="PyrdxlP-dep_Trfase"/>
</dbReference>
<organism evidence="9">
    <name type="scientific">hydrocarbon metagenome</name>
    <dbReference type="NCBI Taxonomy" id="938273"/>
    <lineage>
        <taxon>unclassified sequences</taxon>
        <taxon>metagenomes</taxon>
        <taxon>ecological metagenomes</taxon>
    </lineage>
</organism>
<dbReference type="Gene3D" id="3.40.50.620">
    <property type="entry name" value="HUPs"/>
    <property type="match status" value="1"/>
</dbReference>
<evidence type="ECO:0000256" key="1">
    <source>
        <dbReference type="ARBA" id="ARBA00001933"/>
    </source>
</evidence>
<dbReference type="InterPro" id="IPR015422">
    <property type="entry name" value="PyrdxlP-dep_Trfase_small"/>
</dbReference>
<dbReference type="SUPFAM" id="SSF53383">
    <property type="entry name" value="PLP-dependent transferases"/>
    <property type="match status" value="1"/>
</dbReference>